<dbReference type="Pfam" id="PF13091">
    <property type="entry name" value="PLDc_2"/>
    <property type="match status" value="2"/>
</dbReference>
<keyword evidence="8 12" id="KW-0443">Lipid metabolism</keyword>
<dbReference type="PANTHER" id="PTHR21248">
    <property type="entry name" value="CARDIOLIPIN SYNTHASE"/>
    <property type="match status" value="1"/>
</dbReference>
<gene>
    <name evidence="15" type="ORF">SAMN04488121_1011234</name>
</gene>
<accession>A0A1G7JGU0</accession>
<dbReference type="SMART" id="SM00155">
    <property type="entry name" value="PLDc"/>
    <property type="match status" value="2"/>
</dbReference>
<comment type="function">
    <text evidence="12">Catalyzes the reversible phosphatidyl group transfer from one phosphatidylglycerol molecule to another to form cardiolipin (CL) (diphosphatidylglycerol) and glycerol.</text>
</comment>
<feature type="transmembrane region" description="Helical" evidence="12">
    <location>
        <begin position="66"/>
        <end position="89"/>
    </location>
</feature>
<dbReference type="OrthoDB" id="9762009at2"/>
<evidence type="ECO:0000256" key="8">
    <source>
        <dbReference type="ARBA" id="ARBA00023098"/>
    </source>
</evidence>
<name>A0A1G7JGU0_CHIFI</name>
<keyword evidence="9 12" id="KW-0472">Membrane</keyword>
<keyword evidence="5 12" id="KW-0812">Transmembrane</keyword>
<evidence type="ECO:0000256" key="7">
    <source>
        <dbReference type="ARBA" id="ARBA00022989"/>
    </source>
</evidence>
<evidence type="ECO:0000256" key="13">
    <source>
        <dbReference type="NCBIfam" id="TIGR04265"/>
    </source>
</evidence>
<keyword evidence="7 12" id="KW-1133">Transmembrane helix</keyword>
<dbReference type="InterPro" id="IPR025202">
    <property type="entry name" value="PLD-like_dom"/>
</dbReference>
<protein>
    <recommendedName>
        <fullName evidence="12 13">Cardiolipin synthase</fullName>
        <shortName evidence="12">CL synthase</shortName>
        <ecNumber evidence="12 13">2.7.8.-</ecNumber>
    </recommendedName>
</protein>
<comment type="catalytic activity">
    <reaction evidence="12">
        <text>2 a 1,2-diacyl-sn-glycero-3-phospho-(1'-sn-glycerol) = a cardiolipin + glycerol</text>
        <dbReference type="Rhea" id="RHEA:31451"/>
        <dbReference type="ChEBI" id="CHEBI:17754"/>
        <dbReference type="ChEBI" id="CHEBI:62237"/>
        <dbReference type="ChEBI" id="CHEBI:64716"/>
    </reaction>
</comment>
<dbReference type="PANTHER" id="PTHR21248:SF22">
    <property type="entry name" value="PHOSPHOLIPASE D"/>
    <property type="match status" value="1"/>
</dbReference>
<keyword evidence="10 12" id="KW-0594">Phospholipid biosynthesis</keyword>
<dbReference type="NCBIfam" id="TIGR04265">
    <property type="entry name" value="bac_cardiolipin"/>
    <property type="match status" value="1"/>
</dbReference>
<sequence length="514" mass="59396">MGIIYSNDITITFILNYLERNGVYQILYFLWGTDWHIALKITGYVLISLSFLGVVGTILLENRNPVKAMAYIMLLVFVPILGLVVYYYLGRDLRKKRRFTLKGSKDETLMLRYWESQRKEIEHLQIQLRHLVASKQEISAMLLNTRHSVLSRDNRVQLLLNGEEKFPAVMEALRAAKHHIHIEYYIFAADDVGNEVANILIEKLKEGIEVRFIYDDLGSDNIGDIPDLLEEHGAEVFAFSPVLINFYLNANYRNHRKIIIIDGEVGFTGGINMDARYLNNEKHPIFWRDTHLKLEGDVVNLLQLQFMMSYRYCSKNTFPFGPPYFHRSDLRENCFVDIVASGPDSDFPMAMQTILMAINVARRSIRISNPYFIPNEQILTALQMAALAGKNVQLILPFRGDSFFVQHAAQSYIKSMLDAGVKVYFYQKGFIHAKSIAIDDNLAIVGSVNLDYRSFYLNSEIAVVVYDKQVVHKLNSAFEQDLQDSVHIERRLWKNRSIWERFIDAVCRLLTPLL</sequence>
<evidence type="ECO:0000256" key="5">
    <source>
        <dbReference type="ARBA" id="ARBA00022692"/>
    </source>
</evidence>
<evidence type="ECO:0000256" key="1">
    <source>
        <dbReference type="ARBA" id="ARBA00004651"/>
    </source>
</evidence>
<feature type="active site" evidence="12">
    <location>
        <position position="255"/>
    </location>
</feature>
<feature type="transmembrane region" description="Helical" evidence="12">
    <location>
        <begin position="41"/>
        <end position="60"/>
    </location>
</feature>
<evidence type="ECO:0000256" key="9">
    <source>
        <dbReference type="ARBA" id="ARBA00023136"/>
    </source>
</evidence>
<dbReference type="CDD" id="cd09110">
    <property type="entry name" value="PLDc_CLS_1"/>
    <property type="match status" value="1"/>
</dbReference>
<dbReference type="Pfam" id="PF13396">
    <property type="entry name" value="PLDc_N"/>
    <property type="match status" value="1"/>
</dbReference>
<dbReference type="STRING" id="104663.SAMN04488121_1011234"/>
<keyword evidence="2 12" id="KW-1003">Cell membrane</keyword>
<keyword evidence="3 12" id="KW-0444">Lipid biosynthesis</keyword>
<feature type="domain" description="PLD phosphodiesterase" evidence="14">
    <location>
        <begin position="250"/>
        <end position="277"/>
    </location>
</feature>
<proteinExistence type="inferred from homology"/>
<organism evidence="15 16">
    <name type="scientific">Chitinophaga filiformis</name>
    <name type="common">Myxococcus filiformis</name>
    <name type="synonym">Flexibacter filiformis</name>
    <dbReference type="NCBI Taxonomy" id="104663"/>
    <lineage>
        <taxon>Bacteria</taxon>
        <taxon>Pseudomonadati</taxon>
        <taxon>Bacteroidota</taxon>
        <taxon>Chitinophagia</taxon>
        <taxon>Chitinophagales</taxon>
        <taxon>Chitinophagaceae</taxon>
        <taxon>Chitinophaga</taxon>
    </lineage>
</organism>
<comment type="subcellular location">
    <subcellularLocation>
        <location evidence="1 12">Cell membrane</location>
        <topology evidence="1 12">Multi-pass membrane protein</topology>
    </subcellularLocation>
</comment>
<feature type="active site" evidence="12">
    <location>
        <position position="257"/>
    </location>
</feature>
<evidence type="ECO:0000256" key="4">
    <source>
        <dbReference type="ARBA" id="ARBA00022679"/>
    </source>
</evidence>
<comment type="similarity">
    <text evidence="12">Belongs to the phospholipase D family. Cardiolipin synthase subfamily.</text>
</comment>
<feature type="domain" description="PLD phosphodiesterase" evidence="14">
    <location>
        <begin position="427"/>
        <end position="454"/>
    </location>
</feature>
<dbReference type="InterPro" id="IPR027379">
    <property type="entry name" value="CLS_N"/>
</dbReference>
<dbReference type="Gene3D" id="3.30.870.10">
    <property type="entry name" value="Endonuclease Chain A"/>
    <property type="match status" value="2"/>
</dbReference>
<feature type="active site" evidence="12">
    <location>
        <position position="262"/>
    </location>
</feature>
<evidence type="ECO:0000256" key="2">
    <source>
        <dbReference type="ARBA" id="ARBA00022475"/>
    </source>
</evidence>
<feature type="active site" evidence="12">
    <location>
        <position position="432"/>
    </location>
</feature>
<dbReference type="GO" id="GO:0005886">
    <property type="term" value="C:plasma membrane"/>
    <property type="evidence" value="ECO:0007669"/>
    <property type="project" value="UniProtKB-SubCell"/>
</dbReference>
<evidence type="ECO:0000256" key="11">
    <source>
        <dbReference type="ARBA" id="ARBA00023264"/>
    </source>
</evidence>
<evidence type="ECO:0000256" key="10">
    <source>
        <dbReference type="ARBA" id="ARBA00023209"/>
    </source>
</evidence>
<dbReference type="CDD" id="cd09112">
    <property type="entry name" value="PLDc_CLS_2"/>
    <property type="match status" value="1"/>
</dbReference>
<evidence type="ECO:0000256" key="3">
    <source>
        <dbReference type="ARBA" id="ARBA00022516"/>
    </source>
</evidence>
<dbReference type="PROSITE" id="PS50035">
    <property type="entry name" value="PLD"/>
    <property type="match status" value="2"/>
</dbReference>
<dbReference type="InterPro" id="IPR022924">
    <property type="entry name" value="Cardiolipin_synthase"/>
</dbReference>
<dbReference type="GO" id="GO:0008808">
    <property type="term" value="F:cardiolipin synthase activity"/>
    <property type="evidence" value="ECO:0007669"/>
    <property type="project" value="UniProtKB-UniRule"/>
</dbReference>
<feature type="active site" evidence="12">
    <location>
        <position position="434"/>
    </location>
</feature>
<evidence type="ECO:0000313" key="16">
    <source>
        <dbReference type="Proteomes" id="UP000199045"/>
    </source>
</evidence>
<dbReference type="EMBL" id="FNBN01000001">
    <property type="protein sequence ID" value="SDF24157.1"/>
    <property type="molecule type" value="Genomic_DNA"/>
</dbReference>
<keyword evidence="4 12" id="KW-0808">Transferase</keyword>
<keyword evidence="11 12" id="KW-1208">Phospholipid metabolism</keyword>
<evidence type="ECO:0000313" key="15">
    <source>
        <dbReference type="EMBL" id="SDF24157.1"/>
    </source>
</evidence>
<dbReference type="SUPFAM" id="SSF56024">
    <property type="entry name" value="Phospholipase D/nuclease"/>
    <property type="match status" value="2"/>
</dbReference>
<reference evidence="15 16" key="1">
    <citation type="submission" date="2016-10" db="EMBL/GenBank/DDBJ databases">
        <authorList>
            <person name="de Groot N.N."/>
        </authorList>
    </citation>
    <scope>NUCLEOTIDE SEQUENCE [LARGE SCALE GENOMIC DNA]</scope>
    <source>
        <strain evidence="15 16">DSM 527</strain>
    </source>
</reference>
<evidence type="ECO:0000256" key="6">
    <source>
        <dbReference type="ARBA" id="ARBA00022737"/>
    </source>
</evidence>
<dbReference type="InterPro" id="IPR001736">
    <property type="entry name" value="PLipase_D/transphosphatidylase"/>
</dbReference>
<dbReference type="InterPro" id="IPR030874">
    <property type="entry name" value="Cardiolipin_synth_Firmi"/>
</dbReference>
<dbReference type="GO" id="GO:0032049">
    <property type="term" value="P:cardiolipin biosynthetic process"/>
    <property type="evidence" value="ECO:0007669"/>
    <property type="project" value="UniProtKB-UniRule"/>
</dbReference>
<dbReference type="AlphaFoldDB" id="A0A1G7JGU0"/>
<evidence type="ECO:0000259" key="14">
    <source>
        <dbReference type="PROSITE" id="PS50035"/>
    </source>
</evidence>
<keyword evidence="6" id="KW-0677">Repeat</keyword>
<dbReference type="Proteomes" id="UP000199045">
    <property type="component" value="Unassembled WGS sequence"/>
</dbReference>
<evidence type="ECO:0000256" key="12">
    <source>
        <dbReference type="HAMAP-Rule" id="MF_01916"/>
    </source>
</evidence>
<dbReference type="HAMAP" id="MF_01916">
    <property type="entry name" value="Cardiolipin_synth_Cls"/>
    <property type="match status" value="1"/>
</dbReference>
<feature type="active site" evidence="12">
    <location>
        <position position="439"/>
    </location>
</feature>
<dbReference type="EC" id="2.7.8.-" evidence="12 13"/>